<comment type="caution">
    <text evidence="2">The sequence shown here is derived from an EMBL/GenBank/DDBJ whole genome shotgun (WGS) entry which is preliminary data.</text>
</comment>
<reference evidence="2 3" key="1">
    <citation type="submission" date="2023-12" db="EMBL/GenBank/DDBJ databases">
        <title>Baltic Sea Cyanobacteria.</title>
        <authorList>
            <person name="Delbaje E."/>
            <person name="Fewer D.P."/>
            <person name="Shishido T.K."/>
        </authorList>
    </citation>
    <scope>NUCLEOTIDE SEQUENCE [LARGE SCALE GENOMIC DNA]</scope>
    <source>
        <strain evidence="2 3">CCNP 1315</strain>
    </source>
</reference>
<proteinExistence type="predicted"/>
<protein>
    <recommendedName>
        <fullName evidence="4">FecR protein domain-containing protein</fullName>
    </recommendedName>
</protein>
<sequence>MMPLNFIFTDHRCQKTLFSLLPGLSFAVGFGLLNVPALAQIDLAIVQEILDGEEVFIQEQQAKVEDKADLGQLIHTQESRASIEFNNGAAGRIGTNSRVTVGQCVEIQQGQVVVSGPANGCIGGFSVGVKGTLYIMETTEDGTGNIKVLEGEVEVTSQEAGAVPIILREGQKIGVLPGVLGQIQDITPEELALILTGELFSGFNIPITPEGALQAMCQRIVPPNFSCSANGVPTPNIPTPPVPSVPRPSIPGSPF</sequence>
<evidence type="ECO:0008006" key="4">
    <source>
        <dbReference type="Google" id="ProtNLM"/>
    </source>
</evidence>
<feature type="region of interest" description="Disordered" evidence="1">
    <location>
        <begin position="232"/>
        <end position="255"/>
    </location>
</feature>
<accession>A0ABU5U1Y8</accession>
<keyword evidence="3" id="KW-1185">Reference proteome</keyword>
<organism evidence="2 3">
    <name type="scientific">Limnoraphis robusta CCNP1315</name>
    <dbReference type="NCBI Taxonomy" id="3110306"/>
    <lineage>
        <taxon>Bacteria</taxon>
        <taxon>Bacillati</taxon>
        <taxon>Cyanobacteriota</taxon>
        <taxon>Cyanophyceae</taxon>
        <taxon>Oscillatoriophycideae</taxon>
        <taxon>Oscillatoriales</taxon>
        <taxon>Sirenicapillariaceae</taxon>
        <taxon>Limnoraphis</taxon>
    </lineage>
</organism>
<dbReference type="Proteomes" id="UP001301728">
    <property type="component" value="Unassembled WGS sequence"/>
</dbReference>
<evidence type="ECO:0000313" key="2">
    <source>
        <dbReference type="EMBL" id="MEA5520902.1"/>
    </source>
</evidence>
<evidence type="ECO:0000256" key="1">
    <source>
        <dbReference type="SAM" id="MobiDB-lite"/>
    </source>
</evidence>
<gene>
    <name evidence="2" type="ORF">VB854_18350</name>
</gene>
<evidence type="ECO:0000313" key="3">
    <source>
        <dbReference type="Proteomes" id="UP001301728"/>
    </source>
</evidence>
<feature type="compositionally biased region" description="Pro residues" evidence="1">
    <location>
        <begin position="235"/>
        <end position="255"/>
    </location>
</feature>
<dbReference type="EMBL" id="JAYGHT010000129">
    <property type="protein sequence ID" value="MEA5520902.1"/>
    <property type="molecule type" value="Genomic_DNA"/>
</dbReference>
<dbReference type="RefSeq" id="WP_323276298.1">
    <property type="nucleotide sequence ID" value="NZ_JAYGHT010000129.1"/>
</dbReference>
<name>A0ABU5U1Y8_9CYAN</name>